<name>A0AAV7R8Z3_PLEWA</name>
<comment type="caution">
    <text evidence="1">The sequence shown here is derived from an EMBL/GenBank/DDBJ whole genome shotgun (WGS) entry which is preliminary data.</text>
</comment>
<evidence type="ECO:0000313" key="2">
    <source>
        <dbReference type="Proteomes" id="UP001066276"/>
    </source>
</evidence>
<dbReference type="EMBL" id="JANPWB010000009">
    <property type="protein sequence ID" value="KAJ1147664.1"/>
    <property type="molecule type" value="Genomic_DNA"/>
</dbReference>
<organism evidence="1 2">
    <name type="scientific">Pleurodeles waltl</name>
    <name type="common">Iberian ribbed newt</name>
    <dbReference type="NCBI Taxonomy" id="8319"/>
    <lineage>
        <taxon>Eukaryota</taxon>
        <taxon>Metazoa</taxon>
        <taxon>Chordata</taxon>
        <taxon>Craniata</taxon>
        <taxon>Vertebrata</taxon>
        <taxon>Euteleostomi</taxon>
        <taxon>Amphibia</taxon>
        <taxon>Batrachia</taxon>
        <taxon>Caudata</taxon>
        <taxon>Salamandroidea</taxon>
        <taxon>Salamandridae</taxon>
        <taxon>Pleurodelinae</taxon>
        <taxon>Pleurodeles</taxon>
    </lineage>
</organism>
<keyword evidence="2" id="KW-1185">Reference proteome</keyword>
<reference evidence="1" key="1">
    <citation type="journal article" date="2022" name="bioRxiv">
        <title>Sequencing and chromosome-scale assembly of the giantPleurodeles waltlgenome.</title>
        <authorList>
            <person name="Brown T."/>
            <person name="Elewa A."/>
            <person name="Iarovenko S."/>
            <person name="Subramanian E."/>
            <person name="Araus A.J."/>
            <person name="Petzold A."/>
            <person name="Susuki M."/>
            <person name="Suzuki K.-i.T."/>
            <person name="Hayashi T."/>
            <person name="Toyoda A."/>
            <person name="Oliveira C."/>
            <person name="Osipova E."/>
            <person name="Leigh N.D."/>
            <person name="Simon A."/>
            <person name="Yun M.H."/>
        </authorList>
    </citation>
    <scope>NUCLEOTIDE SEQUENCE</scope>
    <source>
        <strain evidence="1">20211129_DDA</strain>
        <tissue evidence="1">Liver</tissue>
    </source>
</reference>
<accession>A0AAV7R8Z3</accession>
<gene>
    <name evidence="1" type="ORF">NDU88_000524</name>
</gene>
<dbReference type="Proteomes" id="UP001066276">
    <property type="component" value="Chromosome 5"/>
</dbReference>
<proteinExistence type="predicted"/>
<sequence>MMLSAEDVGDPGLLIITREAGEGGAWFVSLHSLRKMLPVLPAPAKVSVTRSVLLTRLGSAEASLLGAFDQTSESPVCCCHPEPTSQIPCLLGP</sequence>
<protein>
    <submittedName>
        <fullName evidence="1">Uncharacterized protein</fullName>
    </submittedName>
</protein>
<evidence type="ECO:0000313" key="1">
    <source>
        <dbReference type="EMBL" id="KAJ1147664.1"/>
    </source>
</evidence>
<dbReference type="AlphaFoldDB" id="A0AAV7R8Z3"/>